<dbReference type="EMBL" id="LABX01000159">
    <property type="protein sequence ID" value="KMO31045.1"/>
    <property type="molecule type" value="Genomic_DNA"/>
</dbReference>
<dbReference type="Proteomes" id="UP000035929">
    <property type="component" value="Unassembled WGS sequence"/>
</dbReference>
<reference evidence="2 3" key="1">
    <citation type="submission" date="2015-03" db="EMBL/GenBank/DDBJ databases">
        <title>Genome sequencing of Methylobacterium aquaticum DSM16371 type strain.</title>
        <authorList>
            <person name="Chaudhry V."/>
            <person name="Patil P.B."/>
        </authorList>
    </citation>
    <scope>NUCLEOTIDE SEQUENCE [LARGE SCALE GENOMIC DNA]</scope>
    <source>
        <strain evidence="2 3">DSM 16371</strain>
    </source>
</reference>
<gene>
    <name evidence="2" type="ORF">VP06_20285</name>
</gene>
<name>A0A0J6S757_9HYPH</name>
<accession>A0A0J6S757</accession>
<organism evidence="2 3">
    <name type="scientific">Methylobacterium aquaticum</name>
    <dbReference type="NCBI Taxonomy" id="270351"/>
    <lineage>
        <taxon>Bacteria</taxon>
        <taxon>Pseudomonadati</taxon>
        <taxon>Pseudomonadota</taxon>
        <taxon>Alphaproteobacteria</taxon>
        <taxon>Hyphomicrobiales</taxon>
        <taxon>Methylobacteriaceae</taxon>
        <taxon>Methylobacterium</taxon>
    </lineage>
</organism>
<sequence length="62" mass="6535">MGERPRTDPPLADQHFLDLELPQVGAGGQAGAQGGGQQTGAQQPPATVPRVARFSFFMMSLL</sequence>
<dbReference type="AlphaFoldDB" id="A0A0J6S757"/>
<dbReference type="PATRIC" id="fig|270351.6.peg.1761"/>
<feature type="non-terminal residue" evidence="2">
    <location>
        <position position="62"/>
    </location>
</feature>
<protein>
    <submittedName>
        <fullName evidence="2">Uncharacterized protein</fullName>
    </submittedName>
</protein>
<evidence type="ECO:0000313" key="3">
    <source>
        <dbReference type="Proteomes" id="UP000035929"/>
    </source>
</evidence>
<proteinExistence type="predicted"/>
<feature type="region of interest" description="Disordered" evidence="1">
    <location>
        <begin position="21"/>
        <end position="46"/>
    </location>
</feature>
<evidence type="ECO:0000313" key="2">
    <source>
        <dbReference type="EMBL" id="KMO31045.1"/>
    </source>
</evidence>
<feature type="compositionally biased region" description="Gly residues" evidence="1">
    <location>
        <begin position="25"/>
        <end position="38"/>
    </location>
</feature>
<evidence type="ECO:0000256" key="1">
    <source>
        <dbReference type="SAM" id="MobiDB-lite"/>
    </source>
</evidence>
<comment type="caution">
    <text evidence="2">The sequence shown here is derived from an EMBL/GenBank/DDBJ whole genome shotgun (WGS) entry which is preliminary data.</text>
</comment>